<evidence type="ECO:0000256" key="3">
    <source>
        <dbReference type="ARBA" id="ARBA00022759"/>
    </source>
</evidence>
<comment type="cofactor">
    <cofactor evidence="1">
        <name>a divalent metal cation</name>
        <dbReference type="ChEBI" id="CHEBI:60240"/>
    </cofactor>
</comment>
<evidence type="ECO:0000313" key="8">
    <source>
        <dbReference type="EMBL" id="ONN42375.1"/>
    </source>
</evidence>
<evidence type="ECO:0000256" key="5">
    <source>
        <dbReference type="ARBA" id="ARBA00035648"/>
    </source>
</evidence>
<dbReference type="AlphaFoldDB" id="A0A1V2UGF2"/>
<organism evidence="8 9">
    <name type="scientific">Enterococcus mundtii</name>
    <dbReference type="NCBI Taxonomy" id="53346"/>
    <lineage>
        <taxon>Bacteria</taxon>
        <taxon>Bacillati</taxon>
        <taxon>Bacillota</taxon>
        <taxon>Bacilli</taxon>
        <taxon>Lactobacillales</taxon>
        <taxon>Enterococcaceae</taxon>
        <taxon>Enterococcus</taxon>
    </lineage>
</organism>
<dbReference type="Pfam" id="PF08340">
    <property type="entry name" value="YicC-like_C"/>
    <property type="match status" value="1"/>
</dbReference>
<dbReference type="InterPro" id="IPR005229">
    <property type="entry name" value="YicC/YloC-like"/>
</dbReference>
<evidence type="ECO:0000313" key="9">
    <source>
        <dbReference type="Proteomes" id="UP000189299"/>
    </source>
</evidence>
<evidence type="ECO:0000259" key="7">
    <source>
        <dbReference type="Pfam" id="PF08340"/>
    </source>
</evidence>
<evidence type="ECO:0000256" key="2">
    <source>
        <dbReference type="ARBA" id="ARBA00022722"/>
    </source>
</evidence>
<dbReference type="GO" id="GO:0016787">
    <property type="term" value="F:hydrolase activity"/>
    <property type="evidence" value="ECO:0007669"/>
    <property type="project" value="UniProtKB-KW"/>
</dbReference>
<comment type="similarity">
    <text evidence="5">Belongs to the YicC/YloC family.</text>
</comment>
<dbReference type="NCBIfam" id="TIGR00255">
    <property type="entry name" value="YicC/YloC family endoribonuclease"/>
    <property type="match status" value="1"/>
</dbReference>
<comment type="caution">
    <text evidence="8">The sequence shown here is derived from an EMBL/GenBank/DDBJ whole genome shotgun (WGS) entry which is preliminary data.</text>
</comment>
<dbReference type="PANTHER" id="PTHR30636">
    <property type="entry name" value="UPF0701 PROTEIN YICC"/>
    <property type="match status" value="1"/>
</dbReference>
<keyword evidence="3" id="KW-0255">Endonuclease</keyword>
<dbReference type="PANTHER" id="PTHR30636:SF3">
    <property type="entry name" value="UPF0701 PROTEIN YICC"/>
    <property type="match status" value="1"/>
</dbReference>
<dbReference type="InterPro" id="IPR013551">
    <property type="entry name" value="YicC-like_C"/>
</dbReference>
<protein>
    <submittedName>
        <fullName evidence="8">YicC family protein</fullName>
    </submittedName>
</protein>
<feature type="domain" description="Endoribonuclease YicC-like N-terminal" evidence="6">
    <location>
        <begin position="1"/>
        <end position="161"/>
    </location>
</feature>
<keyword evidence="4" id="KW-0378">Hydrolase</keyword>
<evidence type="ECO:0000256" key="4">
    <source>
        <dbReference type="ARBA" id="ARBA00022801"/>
    </source>
</evidence>
<dbReference type="InterPro" id="IPR013527">
    <property type="entry name" value="YicC-like_N"/>
</dbReference>
<dbReference type="EMBL" id="MSTR01000010">
    <property type="protein sequence ID" value="ONN42375.1"/>
    <property type="molecule type" value="Genomic_DNA"/>
</dbReference>
<name>A0A1V2UGF2_ENTMU</name>
<accession>A0A1V2UGF2</accession>
<dbReference type="OrthoDB" id="9771229at2"/>
<reference evidence="8 9" key="1">
    <citation type="submission" date="2016-12" db="EMBL/GenBank/DDBJ databases">
        <authorList>
            <person name="Song W.-J."/>
            <person name="Kurnit D.M."/>
        </authorList>
    </citation>
    <scope>NUCLEOTIDE SEQUENCE [LARGE SCALE GENOMIC DNA]</scope>
    <source>
        <strain evidence="8 9">CGB1038-1_S1</strain>
    </source>
</reference>
<sequence>MKSMTGFGNAIREKKNYQLEIEIKSVNQRFLDIQIRSPKVLGFVENELRQLIKTKLSRGRVDVFINLTYLGEQDKKVTINWQLIDTLYTQMTTGIKERYGEANALSIGKLIERFALNEEFVTIAEATEEDQELLAQLAKETMQTALRSIEESRSIEGQAMANVLLQQTAELKQNITGLANFVEIYEQEFQTRYQEKLEAFLGAEVERDRLLTEIAILLERGDIHEEIDRLIIHTQKLEELLEADYPIGRELDFLLQEMNREINTIGSKSSAIEIKNHVVQSKTILEKIREQIQNIE</sequence>
<evidence type="ECO:0000259" key="6">
    <source>
        <dbReference type="Pfam" id="PF03755"/>
    </source>
</evidence>
<dbReference type="GO" id="GO:0004521">
    <property type="term" value="F:RNA endonuclease activity"/>
    <property type="evidence" value="ECO:0007669"/>
    <property type="project" value="InterPro"/>
</dbReference>
<dbReference type="STRING" id="53346.A5802_002938"/>
<dbReference type="RefSeq" id="WP_062806038.1">
    <property type="nucleotide sequence ID" value="NZ_CABMMO010000010.1"/>
</dbReference>
<proteinExistence type="inferred from homology"/>
<feature type="domain" description="Endoribonuclease YicC-like C-terminal" evidence="7">
    <location>
        <begin position="185"/>
        <end position="296"/>
    </location>
</feature>
<keyword evidence="2" id="KW-0540">Nuclease</keyword>
<dbReference type="Proteomes" id="UP000189299">
    <property type="component" value="Unassembled WGS sequence"/>
</dbReference>
<dbReference type="Pfam" id="PF03755">
    <property type="entry name" value="YicC-like_N"/>
    <property type="match status" value="1"/>
</dbReference>
<evidence type="ECO:0000256" key="1">
    <source>
        <dbReference type="ARBA" id="ARBA00001968"/>
    </source>
</evidence>
<gene>
    <name evidence="8" type="ORF">BTN92_10825</name>
</gene>